<name>A0ABV0BGF0_9HYPH</name>
<evidence type="ECO:0000313" key="1">
    <source>
        <dbReference type="EMBL" id="MEN3930034.1"/>
    </source>
</evidence>
<dbReference type="RefSeq" id="WP_346336010.1">
    <property type="nucleotide sequence ID" value="NZ_JBBYXI010000001.1"/>
</dbReference>
<dbReference type="InterPro" id="IPR011727">
    <property type="entry name" value="CHP02117"/>
</dbReference>
<reference evidence="1 2" key="1">
    <citation type="submission" date="2024-04" db="EMBL/GenBank/DDBJ databases">
        <title>A novel species isolated from cricket.</title>
        <authorList>
            <person name="Wang H.-C."/>
        </authorList>
    </citation>
    <scope>NUCLEOTIDE SEQUENCE [LARGE SCALE GENOMIC DNA]</scope>
    <source>
        <strain evidence="1 2">WL0021</strain>
    </source>
</reference>
<protein>
    <submittedName>
        <fullName evidence="1">TIGR02117 family protein</fullName>
    </submittedName>
</protein>
<sequence>MSTTRKILRFMMAAIAAIIFCLVLYAGSVFVSALIPVNTDFRQADDGFDIYVVSNGVHADILVPLNSPVIDWRQIFPDEDFGSYDRRANYLSFGWGDKAIFIDMPTWNDLTVRLALGALTGANGSAMHVEPRFIEHQPDILPDHIIRIRITKDQLAILTEHIKSGFIWNNDGKAEFIAKAIYTDHDAFYRATGSYSAFLTCNEWLRKGLAKSGIRMPFWAPFEPAIFYQLRKIKAG</sequence>
<dbReference type="EMBL" id="JBBYXI010000001">
    <property type="protein sequence ID" value="MEN3930034.1"/>
    <property type="molecule type" value="Genomic_DNA"/>
</dbReference>
<dbReference type="Pfam" id="PF09601">
    <property type="entry name" value="DUF2459"/>
    <property type="match status" value="1"/>
</dbReference>
<dbReference type="Proteomes" id="UP001418637">
    <property type="component" value="Unassembled WGS sequence"/>
</dbReference>
<organism evidence="1 2">
    <name type="scientific">Hohaiivirga grylli</name>
    <dbReference type="NCBI Taxonomy" id="3133970"/>
    <lineage>
        <taxon>Bacteria</taxon>
        <taxon>Pseudomonadati</taxon>
        <taxon>Pseudomonadota</taxon>
        <taxon>Alphaproteobacteria</taxon>
        <taxon>Hyphomicrobiales</taxon>
        <taxon>Methylobacteriaceae</taxon>
        <taxon>Hohaiivirga</taxon>
    </lineage>
</organism>
<gene>
    <name evidence="1" type="ORF">WJT86_03030</name>
</gene>
<proteinExistence type="predicted"/>
<dbReference type="NCBIfam" id="TIGR02117">
    <property type="entry name" value="chp_urease_rgn"/>
    <property type="match status" value="1"/>
</dbReference>
<keyword evidence="2" id="KW-1185">Reference proteome</keyword>
<evidence type="ECO:0000313" key="2">
    <source>
        <dbReference type="Proteomes" id="UP001418637"/>
    </source>
</evidence>
<accession>A0ABV0BGF0</accession>
<comment type="caution">
    <text evidence="1">The sequence shown here is derived from an EMBL/GenBank/DDBJ whole genome shotgun (WGS) entry which is preliminary data.</text>
</comment>